<evidence type="ECO:0000256" key="1">
    <source>
        <dbReference type="ARBA" id="ARBA00000385"/>
    </source>
</evidence>
<reference evidence="9" key="1">
    <citation type="journal article" date="2019" name="Int. J. Syst. Evol. Microbiol.">
        <title>The Global Catalogue of Microorganisms (GCM) 10K type strain sequencing project: providing services to taxonomists for standard genome sequencing and annotation.</title>
        <authorList>
            <consortium name="The Broad Institute Genomics Platform"/>
            <consortium name="The Broad Institute Genome Sequencing Center for Infectious Disease"/>
            <person name="Wu L."/>
            <person name="Ma J."/>
        </authorList>
    </citation>
    <scope>NUCLEOTIDE SEQUENCE [LARGE SCALE GENOMIC DNA]</scope>
    <source>
        <strain evidence="9">KACC 12602</strain>
    </source>
</reference>
<dbReference type="EMBL" id="JBHSKT010000015">
    <property type="protein sequence ID" value="MFC5272324.1"/>
    <property type="molecule type" value="Genomic_DNA"/>
</dbReference>
<evidence type="ECO:0000256" key="3">
    <source>
        <dbReference type="ARBA" id="ARBA00022694"/>
    </source>
</evidence>
<dbReference type="InterPro" id="IPR020103">
    <property type="entry name" value="PsdUridine_synth_cat_dom_sf"/>
</dbReference>
<evidence type="ECO:0000313" key="9">
    <source>
        <dbReference type="Proteomes" id="UP001596161"/>
    </source>
</evidence>
<evidence type="ECO:0000256" key="5">
    <source>
        <dbReference type="HAMAP-Rule" id="MF_01080"/>
    </source>
</evidence>
<comment type="similarity">
    <text evidence="2 5">Belongs to the pseudouridine synthase TruB family. Type 1 subfamily.</text>
</comment>
<comment type="catalytic activity">
    <reaction evidence="1 5">
        <text>uridine(55) in tRNA = pseudouridine(55) in tRNA</text>
        <dbReference type="Rhea" id="RHEA:42532"/>
        <dbReference type="Rhea" id="RHEA-COMP:10101"/>
        <dbReference type="Rhea" id="RHEA-COMP:10102"/>
        <dbReference type="ChEBI" id="CHEBI:65314"/>
        <dbReference type="ChEBI" id="CHEBI:65315"/>
        <dbReference type="EC" id="5.4.99.25"/>
    </reaction>
</comment>
<dbReference type="Pfam" id="PF16198">
    <property type="entry name" value="TruB_C_2"/>
    <property type="match status" value="1"/>
</dbReference>
<keyword evidence="3 5" id="KW-0819">tRNA processing</keyword>
<feature type="domain" description="tRNA pseudouridylate synthase B C-terminal" evidence="7">
    <location>
        <begin position="178"/>
        <end position="218"/>
    </location>
</feature>
<dbReference type="Pfam" id="PF01509">
    <property type="entry name" value="TruB_N"/>
    <property type="match status" value="1"/>
</dbReference>
<accession>A0ABW0EHI3</accession>
<dbReference type="Gene3D" id="3.30.2350.10">
    <property type="entry name" value="Pseudouridine synthase"/>
    <property type="match status" value="1"/>
</dbReference>
<sequence length="237" mass="26574">MQFDFETGEILLLDKPLTWSSFDLVKKVRNSLRIKKIGHAGTLDPLASGLLIMCTGKFTKKIEEIQAQEKEYTGTITIGATTPSFDLETEVDSTCDIAHITEADLENARQKFVGVIAQTPPLYSAVKVNGERAYKLARRGEEAEIKSKNIEIKSFELTRVALPEIDFKVVCTKGTYIRSLARDFGKELGCGAHLTKLVRTRIGEYKLEDALSVEDIMRIRDERIAGFQKEKETPDQA</sequence>
<keyword evidence="9" id="KW-1185">Reference proteome</keyword>
<dbReference type="PANTHER" id="PTHR13767:SF2">
    <property type="entry name" value="PSEUDOURIDYLATE SYNTHASE TRUB1"/>
    <property type="match status" value="1"/>
</dbReference>
<evidence type="ECO:0000256" key="4">
    <source>
        <dbReference type="ARBA" id="ARBA00023235"/>
    </source>
</evidence>
<keyword evidence="4 5" id="KW-0413">Isomerase</keyword>
<dbReference type="NCBIfam" id="TIGR00431">
    <property type="entry name" value="TruB"/>
    <property type="match status" value="1"/>
</dbReference>
<dbReference type="PANTHER" id="PTHR13767">
    <property type="entry name" value="TRNA-PSEUDOURIDINE SYNTHASE"/>
    <property type="match status" value="1"/>
</dbReference>
<dbReference type="RefSeq" id="WP_378018683.1">
    <property type="nucleotide sequence ID" value="NZ_JBHSKT010000015.1"/>
</dbReference>
<evidence type="ECO:0000259" key="6">
    <source>
        <dbReference type="Pfam" id="PF01509"/>
    </source>
</evidence>
<name>A0ABW0EHI3_9BACT</name>
<gene>
    <name evidence="5 8" type="primary">truB</name>
    <name evidence="8" type="ORF">ACFPIB_17040</name>
</gene>
<protein>
    <recommendedName>
        <fullName evidence="5">tRNA pseudouridine synthase B</fullName>
        <ecNumber evidence="5">5.4.99.25</ecNumber>
    </recommendedName>
    <alternativeName>
        <fullName evidence="5">tRNA pseudouridine(55) synthase</fullName>
        <shortName evidence="5">Psi55 synthase</shortName>
    </alternativeName>
    <alternativeName>
        <fullName evidence="5">tRNA pseudouridylate synthase</fullName>
    </alternativeName>
    <alternativeName>
        <fullName evidence="5">tRNA-uridine isomerase</fullName>
    </alternativeName>
</protein>
<dbReference type="Proteomes" id="UP001596161">
    <property type="component" value="Unassembled WGS sequence"/>
</dbReference>
<proteinExistence type="inferred from homology"/>
<dbReference type="SUPFAM" id="SSF55120">
    <property type="entry name" value="Pseudouridine synthase"/>
    <property type="match status" value="1"/>
</dbReference>
<feature type="active site" description="Nucleophile" evidence="5">
    <location>
        <position position="44"/>
    </location>
</feature>
<feature type="domain" description="Pseudouridine synthase II N-terminal" evidence="6">
    <location>
        <begin position="29"/>
        <end position="177"/>
    </location>
</feature>
<evidence type="ECO:0000256" key="2">
    <source>
        <dbReference type="ARBA" id="ARBA00005642"/>
    </source>
</evidence>
<dbReference type="InterPro" id="IPR032819">
    <property type="entry name" value="TruB_C"/>
</dbReference>
<dbReference type="HAMAP" id="MF_01080">
    <property type="entry name" value="TruB_bact"/>
    <property type="match status" value="1"/>
</dbReference>
<evidence type="ECO:0000259" key="7">
    <source>
        <dbReference type="Pfam" id="PF16198"/>
    </source>
</evidence>
<comment type="caution">
    <text evidence="8">The sequence shown here is derived from an EMBL/GenBank/DDBJ whole genome shotgun (WGS) entry which is preliminary data.</text>
</comment>
<organism evidence="8 9">
    <name type="scientific">Adhaeribacter terreus</name>
    <dbReference type="NCBI Taxonomy" id="529703"/>
    <lineage>
        <taxon>Bacteria</taxon>
        <taxon>Pseudomonadati</taxon>
        <taxon>Bacteroidota</taxon>
        <taxon>Cytophagia</taxon>
        <taxon>Cytophagales</taxon>
        <taxon>Hymenobacteraceae</taxon>
        <taxon>Adhaeribacter</taxon>
    </lineage>
</organism>
<dbReference type="EC" id="5.4.99.25" evidence="5"/>
<dbReference type="InterPro" id="IPR002501">
    <property type="entry name" value="PsdUridine_synth_N"/>
</dbReference>
<dbReference type="GO" id="GO:0160148">
    <property type="term" value="F:tRNA pseudouridine(55) synthase activity"/>
    <property type="evidence" value="ECO:0007669"/>
    <property type="project" value="UniProtKB-EC"/>
</dbReference>
<comment type="function">
    <text evidence="5">Responsible for synthesis of pseudouridine from uracil-55 in the psi GC loop of transfer RNAs.</text>
</comment>
<evidence type="ECO:0000313" key="8">
    <source>
        <dbReference type="EMBL" id="MFC5272324.1"/>
    </source>
</evidence>
<dbReference type="InterPro" id="IPR014780">
    <property type="entry name" value="tRNA_psdUridine_synth_TruB"/>
</dbReference>
<dbReference type="CDD" id="cd02573">
    <property type="entry name" value="PseudoU_synth_EcTruB"/>
    <property type="match status" value="1"/>
</dbReference>